<keyword evidence="2" id="KW-1185">Reference proteome</keyword>
<dbReference type="Proteomes" id="UP000241645">
    <property type="component" value="Unassembled WGS sequence"/>
</dbReference>
<gene>
    <name evidence="1" type="ORF">C7R92_27340</name>
</gene>
<dbReference type="RefSeq" id="WP_106836329.1">
    <property type="nucleotide sequence ID" value="NZ_JARMEW010000060.1"/>
</dbReference>
<name>A0ABX5FIJ1_9BACL</name>
<reference evidence="1 2" key="1">
    <citation type="submission" date="2018-03" db="EMBL/GenBank/DDBJ databases">
        <title>Brevisbacillus phylogenomics.</title>
        <authorList>
            <person name="Dunlap C."/>
        </authorList>
    </citation>
    <scope>NUCLEOTIDE SEQUENCE [LARGE SCALE GENOMIC DNA]</scope>
    <source>
        <strain evidence="1 2">NRRL B-41110</strain>
    </source>
</reference>
<evidence type="ECO:0000313" key="1">
    <source>
        <dbReference type="EMBL" id="PSK04097.1"/>
    </source>
</evidence>
<protein>
    <recommendedName>
        <fullName evidence="3">Transposase</fullName>
    </recommendedName>
</protein>
<dbReference type="GeneID" id="95753797"/>
<evidence type="ECO:0008006" key="3">
    <source>
        <dbReference type="Google" id="ProtNLM"/>
    </source>
</evidence>
<comment type="caution">
    <text evidence="1">The sequence shown here is derived from an EMBL/GenBank/DDBJ whole genome shotgun (WGS) entry which is preliminary data.</text>
</comment>
<accession>A0ABX5FIJ1</accession>
<sequence>MRVFTTNKTTVIDNDATVVDLAAGFDLATVSVSNERLHSDNLSVMYGKALKTKKPEDAARYVKMKQRYLDHCRNRDELGNRYE</sequence>
<proteinExistence type="predicted"/>
<evidence type="ECO:0000313" key="2">
    <source>
        <dbReference type="Proteomes" id="UP000241645"/>
    </source>
</evidence>
<organism evidence="1 2">
    <name type="scientific">Brevibacillus porteri</name>
    <dbReference type="NCBI Taxonomy" id="2126350"/>
    <lineage>
        <taxon>Bacteria</taxon>
        <taxon>Bacillati</taxon>
        <taxon>Bacillota</taxon>
        <taxon>Bacilli</taxon>
        <taxon>Bacillales</taxon>
        <taxon>Paenibacillaceae</taxon>
        <taxon>Brevibacillus</taxon>
    </lineage>
</organism>
<dbReference type="EMBL" id="PXZO01000063">
    <property type="protein sequence ID" value="PSK04097.1"/>
    <property type="molecule type" value="Genomic_DNA"/>
</dbReference>